<accession>A0A5K7YME8</accession>
<evidence type="ECO:0000313" key="2">
    <source>
        <dbReference type="Proteomes" id="UP000427906"/>
    </source>
</evidence>
<gene>
    <name evidence="1" type="ORF">DSCA_29690</name>
</gene>
<dbReference type="Proteomes" id="UP000427906">
    <property type="component" value="Chromosome"/>
</dbReference>
<dbReference type="KEGG" id="dalk:DSCA_29690"/>
<evidence type="ECO:0000313" key="1">
    <source>
        <dbReference type="EMBL" id="BBO69039.1"/>
    </source>
</evidence>
<name>A0A5K7YME8_9BACT</name>
<dbReference type="AlphaFoldDB" id="A0A5K7YME8"/>
<organism evidence="1 2">
    <name type="scientific">Desulfosarcina alkanivorans</name>
    <dbReference type="NCBI Taxonomy" id="571177"/>
    <lineage>
        <taxon>Bacteria</taxon>
        <taxon>Pseudomonadati</taxon>
        <taxon>Thermodesulfobacteriota</taxon>
        <taxon>Desulfobacteria</taxon>
        <taxon>Desulfobacterales</taxon>
        <taxon>Desulfosarcinaceae</taxon>
        <taxon>Desulfosarcina</taxon>
    </lineage>
</organism>
<reference evidence="1 2" key="1">
    <citation type="submission" date="2019-11" db="EMBL/GenBank/DDBJ databases">
        <title>Comparative genomics of hydrocarbon-degrading Desulfosarcina strains.</title>
        <authorList>
            <person name="Watanabe M."/>
            <person name="Kojima H."/>
            <person name="Fukui M."/>
        </authorList>
    </citation>
    <scope>NUCLEOTIDE SEQUENCE [LARGE SCALE GENOMIC DNA]</scope>
    <source>
        <strain evidence="1 2">PL12</strain>
    </source>
</reference>
<proteinExistence type="predicted"/>
<sequence length="63" mass="6681">MIHDAGVEISADIIPEVNRHPAVTAAAVEAGSRLGRRLKAGHDRMAVAGNMQEKMMVMVDAIA</sequence>
<keyword evidence="2" id="KW-1185">Reference proteome</keyword>
<protein>
    <submittedName>
        <fullName evidence="1">Uncharacterized protein</fullName>
    </submittedName>
</protein>
<dbReference type="EMBL" id="AP021874">
    <property type="protein sequence ID" value="BBO69039.1"/>
    <property type="molecule type" value="Genomic_DNA"/>
</dbReference>